<comment type="caution">
    <text evidence="6">The sequence shown here is derived from an EMBL/GenBank/DDBJ whole genome shotgun (WGS) entry which is preliminary data.</text>
</comment>
<comment type="subcellular location">
    <subcellularLocation>
        <location evidence="1">Membrane</location>
        <topology evidence="1">Multi-pass membrane protein</topology>
    </subcellularLocation>
</comment>
<keyword evidence="3 5" id="KW-1133">Transmembrane helix</keyword>
<dbReference type="SUPFAM" id="SSF81330">
    <property type="entry name" value="Gated mechanosensitive channel"/>
    <property type="match status" value="1"/>
</dbReference>
<dbReference type="PANTHER" id="PTHR30266">
    <property type="entry name" value="MECHANOSENSITIVE CHANNEL MSCL"/>
    <property type="match status" value="1"/>
</dbReference>
<dbReference type="Gene3D" id="1.10.1200.120">
    <property type="entry name" value="Large-conductance mechanosensitive channel, MscL, domain 1"/>
    <property type="match status" value="1"/>
</dbReference>
<proteinExistence type="predicted"/>
<evidence type="ECO:0000256" key="3">
    <source>
        <dbReference type="ARBA" id="ARBA00022989"/>
    </source>
</evidence>
<dbReference type="GO" id="GO:0008381">
    <property type="term" value="F:mechanosensitive monoatomic ion channel activity"/>
    <property type="evidence" value="ECO:0007669"/>
    <property type="project" value="TreeGrafter"/>
</dbReference>
<evidence type="ECO:0000313" key="6">
    <source>
        <dbReference type="EMBL" id="PJE73936.1"/>
    </source>
</evidence>
<evidence type="ECO:0000256" key="1">
    <source>
        <dbReference type="ARBA" id="ARBA00004141"/>
    </source>
</evidence>
<reference evidence="7" key="1">
    <citation type="submission" date="2017-09" db="EMBL/GenBank/DDBJ databases">
        <title>Depth-based differentiation of microbial function through sediment-hosted aquifers and enrichment of novel symbionts in the deep terrestrial subsurface.</title>
        <authorList>
            <person name="Probst A.J."/>
            <person name="Ladd B."/>
            <person name="Jarett J.K."/>
            <person name="Geller-Mcgrath D.E."/>
            <person name="Sieber C.M.K."/>
            <person name="Emerson J.B."/>
            <person name="Anantharaman K."/>
            <person name="Thomas B.C."/>
            <person name="Malmstrom R."/>
            <person name="Stieglmeier M."/>
            <person name="Klingl A."/>
            <person name="Woyke T."/>
            <person name="Ryan C.M."/>
            <person name="Banfield J.F."/>
        </authorList>
    </citation>
    <scope>NUCLEOTIDE SEQUENCE [LARGE SCALE GENOMIC DNA]</scope>
</reference>
<evidence type="ECO:0008006" key="8">
    <source>
        <dbReference type="Google" id="ProtNLM"/>
    </source>
</evidence>
<dbReference type="GO" id="GO:0016020">
    <property type="term" value="C:membrane"/>
    <property type="evidence" value="ECO:0007669"/>
    <property type="project" value="UniProtKB-SubCell"/>
</dbReference>
<dbReference type="Pfam" id="PF01741">
    <property type="entry name" value="MscL"/>
    <property type="match status" value="1"/>
</dbReference>
<dbReference type="InterPro" id="IPR037673">
    <property type="entry name" value="MSC/AndL"/>
</dbReference>
<dbReference type="InterPro" id="IPR036019">
    <property type="entry name" value="MscL_channel"/>
</dbReference>
<feature type="transmembrane region" description="Helical" evidence="5">
    <location>
        <begin position="74"/>
        <end position="92"/>
    </location>
</feature>
<gene>
    <name evidence="6" type="ORF">COV01_03820</name>
</gene>
<sequence>MLKEQLKGYIDFIRTQGVAGFAIGFILGRSVSDLVASFVNDIVNPLIGVVFKQFGDLSLATWKIGEVVIGYGKFFSLLINFFILAAVVYFGIKKLSALLDKPKQ</sequence>
<dbReference type="EMBL" id="PFEQ01000014">
    <property type="protein sequence ID" value="PJE73936.1"/>
    <property type="molecule type" value="Genomic_DNA"/>
</dbReference>
<keyword evidence="4 5" id="KW-0472">Membrane</keyword>
<keyword evidence="2 5" id="KW-0812">Transmembrane</keyword>
<dbReference type="Proteomes" id="UP000228700">
    <property type="component" value="Unassembled WGS sequence"/>
</dbReference>
<dbReference type="AlphaFoldDB" id="A0A2M8LBD3"/>
<accession>A0A2M8LBD3</accession>
<evidence type="ECO:0000256" key="2">
    <source>
        <dbReference type="ARBA" id="ARBA00022692"/>
    </source>
</evidence>
<name>A0A2M8LBD3_9BACT</name>
<protein>
    <recommendedName>
        <fullName evidence="8">Large conductance mechanosensitive channel protein MscL</fullName>
    </recommendedName>
</protein>
<evidence type="ECO:0000256" key="4">
    <source>
        <dbReference type="ARBA" id="ARBA00023136"/>
    </source>
</evidence>
<organism evidence="6 7">
    <name type="scientific">Candidatus Taylorbacteria bacterium CG10_big_fil_rev_8_21_14_0_10_41_48</name>
    <dbReference type="NCBI Taxonomy" id="1975024"/>
    <lineage>
        <taxon>Bacteria</taxon>
        <taxon>Candidatus Tayloriibacteriota</taxon>
    </lineage>
</organism>
<evidence type="ECO:0000313" key="7">
    <source>
        <dbReference type="Proteomes" id="UP000228700"/>
    </source>
</evidence>
<dbReference type="PANTHER" id="PTHR30266:SF2">
    <property type="entry name" value="LARGE-CONDUCTANCE MECHANOSENSITIVE CHANNEL"/>
    <property type="match status" value="1"/>
</dbReference>
<evidence type="ECO:0000256" key="5">
    <source>
        <dbReference type="SAM" id="Phobius"/>
    </source>
</evidence>